<dbReference type="EMBL" id="CP073355">
    <property type="protein sequence ID" value="URA09642.1"/>
    <property type="molecule type" value="Genomic_DNA"/>
</dbReference>
<sequence>MRKIDVILQARLDSERLPRKVLALIEGKPLIAHIVERLRLSQYARRIIVATTADSYPALHEALKPYPEVHFFIGSKPNVLERYYMAMMFFESDIVVRATGDNPLVSPEFMDMAIEYHMESSADLTHYLGIPLGTGVEVISRSAIETAYKNAKTDYEKEHVTPFLYKNRDSFSILEPVSTGFYYAPEIRVTVDTYEDLQRVREAFAYYRGKPFISMEDIIRYFIRKESEEAHLALARASM</sequence>
<dbReference type="RefSeq" id="WP_271434779.1">
    <property type="nucleotide sequence ID" value="NZ_CP073355.1"/>
</dbReference>
<evidence type="ECO:0008006" key="3">
    <source>
        <dbReference type="Google" id="ProtNLM"/>
    </source>
</evidence>
<accession>A0AAX3BBJ4</accession>
<keyword evidence="2" id="KW-1185">Reference proteome</keyword>
<dbReference type="InterPro" id="IPR003329">
    <property type="entry name" value="Cytidylyl_trans"/>
</dbReference>
<dbReference type="AlphaFoldDB" id="A0AAX3BBJ4"/>
<protein>
    <recommendedName>
        <fullName evidence="3">Acylneuraminate cytidylyltransferase</fullName>
    </recommendedName>
</protein>
<dbReference type="PANTHER" id="PTHR42866">
    <property type="entry name" value="3-DEOXY-MANNO-OCTULOSONATE CYTIDYLYLTRANSFERASE"/>
    <property type="match status" value="1"/>
</dbReference>
<dbReference type="KEGG" id="taqu:KDW03_09130"/>
<evidence type="ECO:0000313" key="1">
    <source>
        <dbReference type="EMBL" id="URA09642.1"/>
    </source>
</evidence>
<dbReference type="Proteomes" id="UP001056539">
    <property type="component" value="Chromosome"/>
</dbReference>
<dbReference type="SUPFAM" id="SSF53448">
    <property type="entry name" value="Nucleotide-diphospho-sugar transferases"/>
    <property type="match status" value="1"/>
</dbReference>
<dbReference type="PANTHER" id="PTHR42866:SF1">
    <property type="entry name" value="SPORE COAT POLYSACCHARIDE BIOSYNTHESIS PROTEIN SPSF"/>
    <property type="match status" value="1"/>
</dbReference>
<organism evidence="1 2">
    <name type="scientific">Thermospira aquatica</name>
    <dbReference type="NCBI Taxonomy" id="2828656"/>
    <lineage>
        <taxon>Bacteria</taxon>
        <taxon>Pseudomonadati</taxon>
        <taxon>Spirochaetota</taxon>
        <taxon>Spirochaetia</taxon>
        <taxon>Brevinematales</taxon>
        <taxon>Thermospiraceae</taxon>
        <taxon>Thermospira</taxon>
    </lineage>
</organism>
<reference evidence="1" key="1">
    <citation type="submission" date="2021-04" db="EMBL/GenBank/DDBJ databases">
        <authorList>
            <person name="Postec A."/>
        </authorList>
    </citation>
    <scope>NUCLEOTIDE SEQUENCE</scope>
    <source>
        <strain evidence="1">F1F22</strain>
    </source>
</reference>
<dbReference type="Gene3D" id="3.90.550.10">
    <property type="entry name" value="Spore Coat Polysaccharide Biosynthesis Protein SpsA, Chain A"/>
    <property type="match status" value="1"/>
</dbReference>
<name>A0AAX3BBJ4_9SPIR</name>
<reference evidence="1" key="2">
    <citation type="submission" date="2022-06" db="EMBL/GenBank/DDBJ databases">
        <title>Thermospira aquatica gen. nov., sp. nov.</title>
        <authorList>
            <person name="Ben Ali Gam Z."/>
            <person name="Labat M."/>
        </authorList>
    </citation>
    <scope>NUCLEOTIDE SEQUENCE</scope>
    <source>
        <strain evidence="1">F1F22</strain>
    </source>
</reference>
<dbReference type="InterPro" id="IPR029044">
    <property type="entry name" value="Nucleotide-diphossugar_trans"/>
</dbReference>
<proteinExistence type="predicted"/>
<gene>
    <name evidence="1" type="ORF">KDW03_09130</name>
</gene>
<dbReference type="GO" id="GO:0005829">
    <property type="term" value="C:cytosol"/>
    <property type="evidence" value="ECO:0007669"/>
    <property type="project" value="TreeGrafter"/>
</dbReference>
<evidence type="ECO:0000313" key="2">
    <source>
        <dbReference type="Proteomes" id="UP001056539"/>
    </source>
</evidence>
<dbReference type="Pfam" id="PF02348">
    <property type="entry name" value="CTP_transf_3"/>
    <property type="match status" value="1"/>
</dbReference>